<name>A0A4C1XE58_EUMVA</name>
<accession>A0A4C1XE58</accession>
<dbReference type="EMBL" id="BGZK01000788">
    <property type="protein sequence ID" value="GBP60475.1"/>
    <property type="molecule type" value="Genomic_DNA"/>
</dbReference>
<evidence type="ECO:0000313" key="1">
    <source>
        <dbReference type="EMBL" id="GBP60475.1"/>
    </source>
</evidence>
<keyword evidence="2" id="KW-1185">Reference proteome</keyword>
<sequence length="164" mass="18073">MQYPWSQALENNTLKHLSQYWQQRQWPVGLRVCRRPIAPLGSNISLPAFQTSWNTPSTIRLRYVFVIYASTAFHDIGAYAVQPLASVRSRLSRVTGGAGSPVGAIRAITSICLWCSEFLEGPSRGNKVSNISCTALSTSSALWLLTFKQLTTLLGTLTLPTASR</sequence>
<organism evidence="1 2">
    <name type="scientific">Eumeta variegata</name>
    <name type="common">Bagworm moth</name>
    <name type="synonym">Eumeta japonica</name>
    <dbReference type="NCBI Taxonomy" id="151549"/>
    <lineage>
        <taxon>Eukaryota</taxon>
        <taxon>Metazoa</taxon>
        <taxon>Ecdysozoa</taxon>
        <taxon>Arthropoda</taxon>
        <taxon>Hexapoda</taxon>
        <taxon>Insecta</taxon>
        <taxon>Pterygota</taxon>
        <taxon>Neoptera</taxon>
        <taxon>Endopterygota</taxon>
        <taxon>Lepidoptera</taxon>
        <taxon>Glossata</taxon>
        <taxon>Ditrysia</taxon>
        <taxon>Tineoidea</taxon>
        <taxon>Psychidae</taxon>
        <taxon>Oiketicinae</taxon>
        <taxon>Eumeta</taxon>
    </lineage>
</organism>
<reference evidence="1 2" key="1">
    <citation type="journal article" date="2019" name="Commun. Biol.">
        <title>The bagworm genome reveals a unique fibroin gene that provides high tensile strength.</title>
        <authorList>
            <person name="Kono N."/>
            <person name="Nakamura H."/>
            <person name="Ohtoshi R."/>
            <person name="Tomita M."/>
            <person name="Numata K."/>
            <person name="Arakawa K."/>
        </authorList>
    </citation>
    <scope>NUCLEOTIDE SEQUENCE [LARGE SCALE GENOMIC DNA]</scope>
</reference>
<dbReference type="AlphaFoldDB" id="A0A4C1XE58"/>
<protein>
    <submittedName>
        <fullName evidence="1">Uncharacterized protein</fullName>
    </submittedName>
</protein>
<gene>
    <name evidence="1" type="ORF">EVAR_37511_1</name>
</gene>
<evidence type="ECO:0000313" key="2">
    <source>
        <dbReference type="Proteomes" id="UP000299102"/>
    </source>
</evidence>
<comment type="caution">
    <text evidence="1">The sequence shown here is derived from an EMBL/GenBank/DDBJ whole genome shotgun (WGS) entry which is preliminary data.</text>
</comment>
<proteinExistence type="predicted"/>
<dbReference type="Proteomes" id="UP000299102">
    <property type="component" value="Unassembled WGS sequence"/>
</dbReference>